<comment type="caution">
    <text evidence="2">The sequence shown here is derived from an EMBL/GenBank/DDBJ whole genome shotgun (WGS) entry which is preliminary data.</text>
</comment>
<name>A0A5B7HSL9_PORTR</name>
<gene>
    <name evidence="2" type="ORF">E2C01_067059</name>
</gene>
<evidence type="ECO:0000256" key="1">
    <source>
        <dbReference type="SAM" id="SignalP"/>
    </source>
</evidence>
<evidence type="ECO:0000313" key="3">
    <source>
        <dbReference type="Proteomes" id="UP000324222"/>
    </source>
</evidence>
<keyword evidence="3" id="KW-1185">Reference proteome</keyword>
<keyword evidence="1" id="KW-0732">Signal</keyword>
<accession>A0A5B7HSL9</accession>
<sequence length="79" mass="8447">MELVVVVMVVVSGLVDVEAAAAAAAAAAATCPCQRSWHRTVLLCLTGWCGSVSVQQAVKDLVQPLLQDIIELNQRYRLP</sequence>
<evidence type="ECO:0008006" key="4">
    <source>
        <dbReference type="Google" id="ProtNLM"/>
    </source>
</evidence>
<dbReference type="Proteomes" id="UP000324222">
    <property type="component" value="Unassembled WGS sequence"/>
</dbReference>
<organism evidence="2 3">
    <name type="scientific">Portunus trituberculatus</name>
    <name type="common">Swimming crab</name>
    <name type="synonym">Neptunus trituberculatus</name>
    <dbReference type="NCBI Taxonomy" id="210409"/>
    <lineage>
        <taxon>Eukaryota</taxon>
        <taxon>Metazoa</taxon>
        <taxon>Ecdysozoa</taxon>
        <taxon>Arthropoda</taxon>
        <taxon>Crustacea</taxon>
        <taxon>Multicrustacea</taxon>
        <taxon>Malacostraca</taxon>
        <taxon>Eumalacostraca</taxon>
        <taxon>Eucarida</taxon>
        <taxon>Decapoda</taxon>
        <taxon>Pleocyemata</taxon>
        <taxon>Brachyura</taxon>
        <taxon>Eubrachyura</taxon>
        <taxon>Portunoidea</taxon>
        <taxon>Portunidae</taxon>
        <taxon>Portuninae</taxon>
        <taxon>Portunus</taxon>
    </lineage>
</organism>
<protein>
    <recommendedName>
        <fullName evidence="4">Secreted protein</fullName>
    </recommendedName>
</protein>
<feature type="chain" id="PRO_5023125964" description="Secreted protein" evidence="1">
    <location>
        <begin position="20"/>
        <end position="79"/>
    </location>
</feature>
<evidence type="ECO:0000313" key="2">
    <source>
        <dbReference type="EMBL" id="MPC72746.1"/>
    </source>
</evidence>
<proteinExistence type="predicted"/>
<dbReference type="AlphaFoldDB" id="A0A5B7HSL9"/>
<dbReference type="EMBL" id="VSRR010035328">
    <property type="protein sequence ID" value="MPC72746.1"/>
    <property type="molecule type" value="Genomic_DNA"/>
</dbReference>
<reference evidence="2 3" key="1">
    <citation type="submission" date="2019-05" db="EMBL/GenBank/DDBJ databases">
        <title>Another draft genome of Portunus trituberculatus and its Hox gene families provides insights of decapod evolution.</title>
        <authorList>
            <person name="Jeong J.-H."/>
            <person name="Song I."/>
            <person name="Kim S."/>
            <person name="Choi T."/>
            <person name="Kim D."/>
            <person name="Ryu S."/>
            <person name="Kim W."/>
        </authorList>
    </citation>
    <scope>NUCLEOTIDE SEQUENCE [LARGE SCALE GENOMIC DNA]</scope>
    <source>
        <tissue evidence="2">Muscle</tissue>
    </source>
</reference>
<feature type="signal peptide" evidence="1">
    <location>
        <begin position="1"/>
        <end position="19"/>
    </location>
</feature>